<proteinExistence type="predicted"/>
<evidence type="ECO:0000313" key="2">
    <source>
        <dbReference type="EMBL" id="GMT02509.1"/>
    </source>
</evidence>
<keyword evidence="3" id="KW-1185">Reference proteome</keyword>
<dbReference type="Proteomes" id="UP001432027">
    <property type="component" value="Unassembled WGS sequence"/>
</dbReference>
<dbReference type="AlphaFoldDB" id="A0AAV5U6N4"/>
<comment type="caution">
    <text evidence="2">The sequence shown here is derived from an EMBL/GenBank/DDBJ whole genome shotgun (WGS) entry which is preliminary data.</text>
</comment>
<feature type="region of interest" description="Disordered" evidence="1">
    <location>
        <begin position="74"/>
        <end position="111"/>
    </location>
</feature>
<feature type="compositionally biased region" description="Low complexity" evidence="1">
    <location>
        <begin position="74"/>
        <end position="98"/>
    </location>
</feature>
<evidence type="ECO:0000256" key="1">
    <source>
        <dbReference type="SAM" id="MobiDB-lite"/>
    </source>
</evidence>
<accession>A0AAV5U6N4</accession>
<dbReference type="EMBL" id="BTSX01000005">
    <property type="protein sequence ID" value="GMT02509.1"/>
    <property type="molecule type" value="Genomic_DNA"/>
</dbReference>
<organism evidence="2 3">
    <name type="scientific">Pristionchus entomophagus</name>
    <dbReference type="NCBI Taxonomy" id="358040"/>
    <lineage>
        <taxon>Eukaryota</taxon>
        <taxon>Metazoa</taxon>
        <taxon>Ecdysozoa</taxon>
        <taxon>Nematoda</taxon>
        <taxon>Chromadorea</taxon>
        <taxon>Rhabditida</taxon>
        <taxon>Rhabditina</taxon>
        <taxon>Diplogasteromorpha</taxon>
        <taxon>Diplogasteroidea</taxon>
        <taxon>Neodiplogasteridae</taxon>
        <taxon>Pristionchus</taxon>
    </lineage>
</organism>
<sequence length="125" mass="13788">ASRPTQISWRKSRRCSHSSSSELRVTVGCRSWVRLVPRPIRSSTSSAVENSPRTAASDSRTGLRYFSWFWQCSSCSPSSSTSSAASSATKRKSSSVSRPRPDLIDPYRIPLPPGTVSSTNLYLFN</sequence>
<evidence type="ECO:0000313" key="3">
    <source>
        <dbReference type="Proteomes" id="UP001432027"/>
    </source>
</evidence>
<feature type="non-terminal residue" evidence="2">
    <location>
        <position position="1"/>
    </location>
</feature>
<protein>
    <submittedName>
        <fullName evidence="2">Uncharacterized protein</fullName>
    </submittedName>
</protein>
<reference evidence="2" key="1">
    <citation type="submission" date="2023-10" db="EMBL/GenBank/DDBJ databases">
        <title>Genome assembly of Pristionchus species.</title>
        <authorList>
            <person name="Yoshida K."/>
            <person name="Sommer R.J."/>
        </authorList>
    </citation>
    <scope>NUCLEOTIDE SEQUENCE</scope>
    <source>
        <strain evidence="2">RS0144</strain>
    </source>
</reference>
<name>A0AAV5U6N4_9BILA</name>
<gene>
    <name evidence="2" type="ORF">PENTCL1PPCAC_24683</name>
</gene>